<evidence type="ECO:0000256" key="6">
    <source>
        <dbReference type="ARBA" id="ARBA00023136"/>
    </source>
</evidence>
<evidence type="ECO:0000256" key="5">
    <source>
        <dbReference type="ARBA" id="ARBA00022989"/>
    </source>
</evidence>
<feature type="transmembrane region" description="Helical" evidence="7">
    <location>
        <begin position="63"/>
        <end position="84"/>
    </location>
</feature>
<dbReference type="PANTHER" id="PTHR33884:SF3">
    <property type="entry name" value="UPF0410 PROTEIN YMGE"/>
    <property type="match status" value="1"/>
</dbReference>
<evidence type="ECO:0000256" key="3">
    <source>
        <dbReference type="ARBA" id="ARBA00022475"/>
    </source>
</evidence>
<sequence>MRIRTAFWMPGVGWFLAIIIGAIAGWIAEKVTRSDMGIFANIVIGIIGALIGGWLAGLLNIHYAGFLGSLVVATVGAIILILIYRAIRGRTVA</sequence>
<proteinExistence type="inferred from homology"/>
<accession>A0A1H9N936</accession>
<keyword evidence="5 7" id="KW-1133">Transmembrane helix</keyword>
<comment type="subcellular location">
    <subcellularLocation>
        <location evidence="1">Cell membrane</location>
        <topology evidence="1">Multi-pass membrane protein</topology>
    </subcellularLocation>
</comment>
<protein>
    <submittedName>
        <fullName evidence="8">Uncharacterized membrane protein YeaQ/YmgE, transglycosylase-associated protein family</fullName>
    </submittedName>
</protein>
<dbReference type="STRING" id="1855383.SAMN05216548_11527"/>
<feature type="transmembrane region" description="Helical" evidence="7">
    <location>
        <begin position="6"/>
        <end position="26"/>
    </location>
</feature>
<evidence type="ECO:0000256" key="4">
    <source>
        <dbReference type="ARBA" id="ARBA00022692"/>
    </source>
</evidence>
<evidence type="ECO:0000313" key="9">
    <source>
        <dbReference type="Proteomes" id="UP000199647"/>
    </source>
</evidence>
<evidence type="ECO:0000256" key="1">
    <source>
        <dbReference type="ARBA" id="ARBA00004651"/>
    </source>
</evidence>
<evidence type="ECO:0000256" key="2">
    <source>
        <dbReference type="ARBA" id="ARBA00011006"/>
    </source>
</evidence>
<dbReference type="GO" id="GO:0005886">
    <property type="term" value="C:plasma membrane"/>
    <property type="evidence" value="ECO:0007669"/>
    <property type="project" value="UniProtKB-SubCell"/>
</dbReference>
<gene>
    <name evidence="8" type="ORF">SAMN05216548_11527</name>
</gene>
<dbReference type="InterPro" id="IPR007341">
    <property type="entry name" value="Transgly_assoc"/>
</dbReference>
<organism evidence="8 9">
    <name type="scientific">Faunimonas pinastri</name>
    <dbReference type="NCBI Taxonomy" id="1855383"/>
    <lineage>
        <taxon>Bacteria</taxon>
        <taxon>Pseudomonadati</taxon>
        <taxon>Pseudomonadota</taxon>
        <taxon>Alphaproteobacteria</taxon>
        <taxon>Hyphomicrobiales</taxon>
        <taxon>Afifellaceae</taxon>
        <taxon>Faunimonas</taxon>
    </lineage>
</organism>
<dbReference type="AlphaFoldDB" id="A0A1H9N936"/>
<reference evidence="8 9" key="1">
    <citation type="submission" date="2016-10" db="EMBL/GenBank/DDBJ databases">
        <authorList>
            <person name="de Groot N.N."/>
        </authorList>
    </citation>
    <scope>NUCLEOTIDE SEQUENCE [LARGE SCALE GENOMIC DNA]</scope>
    <source>
        <strain evidence="8 9">A52C2</strain>
    </source>
</reference>
<dbReference type="Proteomes" id="UP000199647">
    <property type="component" value="Unassembled WGS sequence"/>
</dbReference>
<name>A0A1H9N936_9HYPH</name>
<dbReference type="PANTHER" id="PTHR33884">
    <property type="entry name" value="UPF0410 PROTEIN YMGE"/>
    <property type="match status" value="1"/>
</dbReference>
<keyword evidence="3" id="KW-1003">Cell membrane</keyword>
<feature type="transmembrane region" description="Helical" evidence="7">
    <location>
        <begin position="38"/>
        <end position="57"/>
    </location>
</feature>
<dbReference type="EMBL" id="FOFG01000015">
    <property type="protein sequence ID" value="SER31903.1"/>
    <property type="molecule type" value="Genomic_DNA"/>
</dbReference>
<comment type="similarity">
    <text evidence="2">Belongs to the UPF0410 family.</text>
</comment>
<keyword evidence="4 7" id="KW-0812">Transmembrane</keyword>
<dbReference type="RefSeq" id="WP_238858390.1">
    <property type="nucleotide sequence ID" value="NZ_FOFG01000015.1"/>
</dbReference>
<dbReference type="Pfam" id="PF04226">
    <property type="entry name" value="Transgly_assoc"/>
    <property type="match status" value="1"/>
</dbReference>
<keyword evidence="6 7" id="KW-0472">Membrane</keyword>
<evidence type="ECO:0000256" key="7">
    <source>
        <dbReference type="SAM" id="Phobius"/>
    </source>
</evidence>
<evidence type="ECO:0000313" key="8">
    <source>
        <dbReference type="EMBL" id="SER31903.1"/>
    </source>
</evidence>
<keyword evidence="9" id="KW-1185">Reference proteome</keyword>